<keyword evidence="2" id="KW-0808">Transferase</keyword>
<gene>
    <name evidence="2" type="ORF">GCM10009855_28020</name>
</gene>
<dbReference type="InterPro" id="IPR029063">
    <property type="entry name" value="SAM-dependent_MTases_sf"/>
</dbReference>
<dbReference type="GO" id="GO:0032259">
    <property type="term" value="P:methylation"/>
    <property type="evidence" value="ECO:0007669"/>
    <property type="project" value="UniProtKB-KW"/>
</dbReference>
<keyword evidence="3" id="KW-1185">Reference proteome</keyword>
<reference evidence="2 3" key="1">
    <citation type="journal article" date="2019" name="Int. J. Syst. Evol. Microbiol.">
        <title>The Global Catalogue of Microorganisms (GCM) 10K type strain sequencing project: providing services to taxonomists for standard genome sequencing and annotation.</title>
        <authorList>
            <consortium name="The Broad Institute Genomics Platform"/>
            <consortium name="The Broad Institute Genome Sequencing Center for Infectious Disease"/>
            <person name="Wu L."/>
            <person name="Ma J."/>
        </authorList>
    </citation>
    <scope>NUCLEOTIDE SEQUENCE [LARGE SCALE GENOMIC DNA]</scope>
    <source>
        <strain evidence="2 3">JCM 16227</strain>
    </source>
</reference>
<feature type="domain" description="Methyltransferase type 11" evidence="1">
    <location>
        <begin position="65"/>
        <end position="154"/>
    </location>
</feature>
<dbReference type="PANTHER" id="PTHR43591:SF24">
    <property type="entry name" value="2-METHOXY-6-POLYPRENYL-1,4-BENZOQUINOL METHYLASE, MITOCHONDRIAL"/>
    <property type="match status" value="1"/>
</dbReference>
<dbReference type="PANTHER" id="PTHR43591">
    <property type="entry name" value="METHYLTRANSFERASE"/>
    <property type="match status" value="1"/>
</dbReference>
<dbReference type="CDD" id="cd02440">
    <property type="entry name" value="AdoMet_MTases"/>
    <property type="match status" value="1"/>
</dbReference>
<dbReference type="EMBL" id="BAAARB010000016">
    <property type="protein sequence ID" value="GAA2386277.1"/>
    <property type="molecule type" value="Genomic_DNA"/>
</dbReference>
<name>A0ABN3HRE1_9ACTN</name>
<dbReference type="Pfam" id="PF08241">
    <property type="entry name" value="Methyltransf_11"/>
    <property type="match status" value="1"/>
</dbReference>
<evidence type="ECO:0000313" key="3">
    <source>
        <dbReference type="Proteomes" id="UP001501170"/>
    </source>
</evidence>
<evidence type="ECO:0000259" key="1">
    <source>
        <dbReference type="Pfam" id="PF08241"/>
    </source>
</evidence>
<dbReference type="Gene3D" id="3.40.50.150">
    <property type="entry name" value="Vaccinia Virus protein VP39"/>
    <property type="match status" value="1"/>
</dbReference>
<dbReference type="InterPro" id="IPR013216">
    <property type="entry name" value="Methyltransf_11"/>
</dbReference>
<dbReference type="SUPFAM" id="SSF53335">
    <property type="entry name" value="S-adenosyl-L-methionine-dependent methyltransferases"/>
    <property type="match status" value="1"/>
</dbReference>
<dbReference type="RefSeq" id="WP_006897440.1">
    <property type="nucleotide sequence ID" value="NZ_BAAARB010000016.1"/>
</dbReference>
<protein>
    <submittedName>
        <fullName evidence="2">Class I SAM-dependent methyltransferase</fullName>
    </submittedName>
</protein>
<organism evidence="2 3">
    <name type="scientific">Gordonia cholesterolivorans</name>
    <dbReference type="NCBI Taxonomy" id="559625"/>
    <lineage>
        <taxon>Bacteria</taxon>
        <taxon>Bacillati</taxon>
        <taxon>Actinomycetota</taxon>
        <taxon>Actinomycetes</taxon>
        <taxon>Mycobacteriales</taxon>
        <taxon>Gordoniaceae</taxon>
        <taxon>Gordonia</taxon>
    </lineage>
</organism>
<dbReference type="GO" id="GO:0008168">
    <property type="term" value="F:methyltransferase activity"/>
    <property type="evidence" value="ECO:0007669"/>
    <property type="project" value="UniProtKB-KW"/>
</dbReference>
<dbReference type="Proteomes" id="UP001501170">
    <property type="component" value="Unassembled WGS sequence"/>
</dbReference>
<keyword evidence="2" id="KW-0489">Methyltransferase</keyword>
<sequence>MPRSRFPAPAAAFGRHATIRRSVRLLDAFRYEQSDPARFYSALAHDTAVMIDSLHPGPLRGATVLDVGGGPGFFADAFRDRGAAYLSVEPDAGEMAAAGIDQRSAVRAQGEHLPFRTGSVDVCYSSNVAEHTRTPWAMADEMVRVTRPGGTIVLSYTLWWGPFGGHEMGLTHYLGGHRAARWYTRRTGHLPKNLYGVSLFPITAAAGLRWARSTADAELLAAIPRYLPRFAWPVVHIPVVREAAATNLVLVLRKN</sequence>
<evidence type="ECO:0000313" key="2">
    <source>
        <dbReference type="EMBL" id="GAA2386277.1"/>
    </source>
</evidence>
<accession>A0ABN3HRE1</accession>
<proteinExistence type="predicted"/>
<comment type="caution">
    <text evidence="2">The sequence shown here is derived from an EMBL/GenBank/DDBJ whole genome shotgun (WGS) entry which is preliminary data.</text>
</comment>